<dbReference type="EMBL" id="FNGP01000001">
    <property type="protein sequence ID" value="SDL07665.1"/>
    <property type="molecule type" value="Genomic_DNA"/>
</dbReference>
<dbReference type="Proteomes" id="UP000199475">
    <property type="component" value="Unassembled WGS sequence"/>
</dbReference>
<name>A0A1G9H488_9ACTN</name>
<evidence type="ECO:0008006" key="4">
    <source>
        <dbReference type="Google" id="ProtNLM"/>
    </source>
</evidence>
<evidence type="ECO:0000256" key="1">
    <source>
        <dbReference type="SAM" id="Phobius"/>
    </source>
</evidence>
<dbReference type="STRING" id="686624.SAMN04488242_0064"/>
<reference evidence="2 3" key="1">
    <citation type="submission" date="2016-10" db="EMBL/GenBank/DDBJ databases">
        <authorList>
            <person name="de Groot N.N."/>
        </authorList>
    </citation>
    <scope>NUCLEOTIDE SEQUENCE [LARGE SCALE GENOMIC DNA]</scope>
    <source>
        <strain evidence="2 3">CGMCC 1.9159</strain>
    </source>
</reference>
<evidence type="ECO:0000313" key="3">
    <source>
        <dbReference type="Proteomes" id="UP000199475"/>
    </source>
</evidence>
<dbReference type="RefSeq" id="WP_093247829.1">
    <property type="nucleotide sequence ID" value="NZ_FNGP01000001.1"/>
</dbReference>
<dbReference type="Pfam" id="PF10990">
    <property type="entry name" value="DUF2809"/>
    <property type="match status" value="1"/>
</dbReference>
<gene>
    <name evidence="2" type="ORF">SAMN04488242_0064</name>
</gene>
<protein>
    <recommendedName>
        <fullName evidence="4">DUF2809 domain-containing protein</fullName>
    </recommendedName>
</protein>
<dbReference type="InterPro" id="IPR021257">
    <property type="entry name" value="DUF2809"/>
</dbReference>
<keyword evidence="1" id="KW-1133">Transmembrane helix</keyword>
<feature type="transmembrane region" description="Helical" evidence="1">
    <location>
        <begin position="6"/>
        <end position="22"/>
    </location>
</feature>
<evidence type="ECO:0000313" key="2">
    <source>
        <dbReference type="EMBL" id="SDL07665.1"/>
    </source>
</evidence>
<sequence length="105" mass="11313">MFHLNWRPLPAVIGILAVEIYIGACVRDAWVRPYAGDLLAVVLVYATLRMVLALPAPALATVSFLVGAIVEAIQYLGIPEILGIAHHPLLAVVVGATFQWEDLLA</sequence>
<organism evidence="2 3">
    <name type="scientific">Tessaracoccus oleiagri</name>
    <dbReference type="NCBI Taxonomy" id="686624"/>
    <lineage>
        <taxon>Bacteria</taxon>
        <taxon>Bacillati</taxon>
        <taxon>Actinomycetota</taxon>
        <taxon>Actinomycetes</taxon>
        <taxon>Propionibacteriales</taxon>
        <taxon>Propionibacteriaceae</taxon>
        <taxon>Tessaracoccus</taxon>
    </lineage>
</organism>
<dbReference type="OrthoDB" id="5360192at2"/>
<proteinExistence type="predicted"/>
<accession>A0A1G9H488</accession>
<keyword evidence="1" id="KW-0812">Transmembrane</keyword>
<keyword evidence="1" id="KW-0472">Membrane</keyword>
<keyword evidence="3" id="KW-1185">Reference proteome</keyword>
<dbReference type="AlphaFoldDB" id="A0A1G9H488"/>